<feature type="compositionally biased region" description="Polar residues" evidence="2">
    <location>
        <begin position="1"/>
        <end position="12"/>
    </location>
</feature>
<evidence type="ECO:0000313" key="4">
    <source>
        <dbReference type="Proteomes" id="UP001281761"/>
    </source>
</evidence>
<keyword evidence="4" id="KW-1185">Reference proteome</keyword>
<gene>
    <name evidence="3" type="ORF">BLNAU_13216</name>
</gene>
<keyword evidence="1" id="KW-0175">Coiled coil</keyword>
<reference evidence="3 4" key="1">
    <citation type="journal article" date="2022" name="bioRxiv">
        <title>Genomics of Preaxostyla Flagellates Illuminates Evolutionary Transitions and the Path Towards Mitochondrial Loss.</title>
        <authorList>
            <person name="Novak L.V.F."/>
            <person name="Treitli S.C."/>
            <person name="Pyrih J."/>
            <person name="Halakuc P."/>
            <person name="Pipaliya S.V."/>
            <person name="Vacek V."/>
            <person name="Brzon O."/>
            <person name="Soukal P."/>
            <person name="Eme L."/>
            <person name="Dacks J.B."/>
            <person name="Karnkowska A."/>
            <person name="Elias M."/>
            <person name="Hampl V."/>
        </authorList>
    </citation>
    <scope>NUCLEOTIDE SEQUENCE [LARGE SCALE GENOMIC DNA]</scope>
    <source>
        <strain evidence="3">NAU3</strain>
        <tissue evidence="3">Gut</tissue>
    </source>
</reference>
<accession>A0ABQ9XHB9</accession>
<organism evidence="3 4">
    <name type="scientific">Blattamonas nauphoetae</name>
    <dbReference type="NCBI Taxonomy" id="2049346"/>
    <lineage>
        <taxon>Eukaryota</taxon>
        <taxon>Metamonada</taxon>
        <taxon>Preaxostyla</taxon>
        <taxon>Oxymonadida</taxon>
        <taxon>Blattamonas</taxon>
    </lineage>
</organism>
<feature type="coiled-coil region" evidence="1">
    <location>
        <begin position="219"/>
        <end position="246"/>
    </location>
</feature>
<dbReference type="Proteomes" id="UP001281761">
    <property type="component" value="Unassembled WGS sequence"/>
</dbReference>
<feature type="coiled-coil region" evidence="1">
    <location>
        <begin position="31"/>
        <end position="85"/>
    </location>
</feature>
<feature type="compositionally biased region" description="Basic and acidic residues" evidence="2">
    <location>
        <begin position="13"/>
        <end position="22"/>
    </location>
</feature>
<protein>
    <recommendedName>
        <fullName evidence="5">DUF4200 domain-containing protein</fullName>
    </recommendedName>
</protein>
<feature type="region of interest" description="Disordered" evidence="2">
    <location>
        <begin position="1"/>
        <end position="22"/>
    </location>
</feature>
<evidence type="ECO:0000313" key="3">
    <source>
        <dbReference type="EMBL" id="KAK2951846.1"/>
    </source>
</evidence>
<evidence type="ECO:0000256" key="1">
    <source>
        <dbReference type="SAM" id="Coils"/>
    </source>
</evidence>
<feature type="region of interest" description="Disordered" evidence="2">
    <location>
        <begin position="287"/>
        <end position="315"/>
    </location>
</feature>
<sequence>MSNSAPTSSTSREAIKDHSKDEVVEITASHQVEKNDDLALLERRKQHLETQKKLENEKIVCLHKLEELRQKRATLEDQKAVFQQQQQDYFQVTNAQKRLSDESEKTRGEKQRVLKGLLETEIATKRKQLEELQIEKDKYTASMERFKVYKDFLEVVEEKSEDAATIEEIMERFKTLTRTYLKIRGEIEEQRQQKETLAQTHSDHVQETETQIIQMNTEMERKQGYLKDLRLKIKQVENQLGSLDDDAAYQKELHAQLTLSIQNLYLQMHKGTTEIFKRTLTGVKPKAASKTKGLTVTSKGSPAKKGAGGQGESESLSKIPLEQLLRELHAKMADLQFIFENRYPQYSDISALPEHAQTGAIPLPVIPNSTQTL</sequence>
<comment type="caution">
    <text evidence="3">The sequence shown here is derived from an EMBL/GenBank/DDBJ whole genome shotgun (WGS) entry which is preliminary data.</text>
</comment>
<proteinExistence type="predicted"/>
<dbReference type="EMBL" id="JARBJD010000112">
    <property type="protein sequence ID" value="KAK2951846.1"/>
    <property type="molecule type" value="Genomic_DNA"/>
</dbReference>
<feature type="coiled-coil region" evidence="1">
    <location>
        <begin position="115"/>
        <end position="142"/>
    </location>
</feature>
<name>A0ABQ9XHB9_9EUKA</name>
<evidence type="ECO:0000256" key="2">
    <source>
        <dbReference type="SAM" id="MobiDB-lite"/>
    </source>
</evidence>
<evidence type="ECO:0008006" key="5">
    <source>
        <dbReference type="Google" id="ProtNLM"/>
    </source>
</evidence>